<evidence type="ECO:0000313" key="5">
    <source>
        <dbReference type="Proteomes" id="UP000512286"/>
    </source>
</evidence>
<comment type="similarity">
    <text evidence="1">Belongs to the LytR/CpsA/Psr (LCP) family.</text>
</comment>
<reference evidence="4 5" key="1">
    <citation type="submission" date="2020-07" db="EMBL/GenBank/DDBJ databases">
        <title>Electron transfer.</title>
        <authorList>
            <person name="Huang L."/>
            <person name="Liu X."/>
            <person name="Zhou S."/>
        </authorList>
    </citation>
    <scope>NUCLEOTIDE SEQUENCE [LARGE SCALE GENOMIC DNA]</scope>
    <source>
        <strain evidence="4 5">Lx1</strain>
    </source>
</reference>
<keyword evidence="2" id="KW-0472">Membrane</keyword>
<dbReference type="Proteomes" id="UP000512286">
    <property type="component" value="Chromosome"/>
</dbReference>
<evidence type="ECO:0000256" key="2">
    <source>
        <dbReference type="SAM" id="Phobius"/>
    </source>
</evidence>
<dbReference type="NCBIfam" id="TIGR00350">
    <property type="entry name" value="lytR_cpsA_psr"/>
    <property type="match status" value="1"/>
</dbReference>
<dbReference type="PANTHER" id="PTHR33392:SF6">
    <property type="entry name" value="POLYISOPRENYL-TEICHOIC ACID--PEPTIDOGLYCAN TEICHOIC ACID TRANSFERASE TAGU"/>
    <property type="match status" value="1"/>
</dbReference>
<protein>
    <submittedName>
        <fullName evidence="4">LCP family protein</fullName>
    </submittedName>
</protein>
<keyword evidence="2" id="KW-1133">Transmembrane helix</keyword>
<feature type="transmembrane region" description="Helical" evidence="2">
    <location>
        <begin position="7"/>
        <end position="27"/>
    </location>
</feature>
<keyword evidence="2" id="KW-0812">Transmembrane</keyword>
<accession>A0A7D7A2T7</accession>
<name>A0A7D7A2T7_9CLOT</name>
<dbReference type="EMBL" id="CP059378">
    <property type="protein sequence ID" value="QLY79100.1"/>
    <property type="molecule type" value="Genomic_DNA"/>
</dbReference>
<gene>
    <name evidence="4" type="ORF">HZF06_18730</name>
</gene>
<evidence type="ECO:0000259" key="3">
    <source>
        <dbReference type="Pfam" id="PF03816"/>
    </source>
</evidence>
<proteinExistence type="inferred from homology"/>
<dbReference type="InterPro" id="IPR050922">
    <property type="entry name" value="LytR/CpsA/Psr_CW_biosynth"/>
</dbReference>
<dbReference type="PANTHER" id="PTHR33392">
    <property type="entry name" value="POLYISOPRENYL-TEICHOIC ACID--PEPTIDOGLYCAN TEICHOIC ACID TRANSFERASE TAGU"/>
    <property type="match status" value="1"/>
</dbReference>
<feature type="domain" description="Cell envelope-related transcriptional attenuator" evidence="3">
    <location>
        <begin position="81"/>
        <end position="237"/>
    </location>
</feature>
<evidence type="ECO:0000256" key="1">
    <source>
        <dbReference type="ARBA" id="ARBA00006068"/>
    </source>
</evidence>
<dbReference type="Pfam" id="PF03816">
    <property type="entry name" value="LytR_cpsA_psr"/>
    <property type="match status" value="1"/>
</dbReference>
<organism evidence="4 5">
    <name type="scientific">Clostridium intestinale</name>
    <dbReference type="NCBI Taxonomy" id="36845"/>
    <lineage>
        <taxon>Bacteria</taxon>
        <taxon>Bacillati</taxon>
        <taxon>Bacillota</taxon>
        <taxon>Clostridia</taxon>
        <taxon>Eubacteriales</taxon>
        <taxon>Clostridiaceae</taxon>
        <taxon>Clostridium</taxon>
    </lineage>
</organism>
<dbReference type="RefSeq" id="WP_181601323.1">
    <property type="nucleotide sequence ID" value="NZ_CP059378.1"/>
</dbReference>
<evidence type="ECO:0000313" key="4">
    <source>
        <dbReference type="EMBL" id="QLY79100.1"/>
    </source>
</evidence>
<dbReference type="InterPro" id="IPR004474">
    <property type="entry name" value="LytR_CpsA_psr"/>
</dbReference>
<sequence length="320" mass="35703">MKKGKKVAIIVTLSILAILIAAGGYVYSKLNKFEKVEISKNDEDLGITEETKEIIDQYEGAKEIRNIALLGIDAEDGQSGRSDSIIILTIDTLHSKVKLTSIMRDSYVNIPGRGMDKINHAYAFGGPELSLRTINENFNLNIKEFASLDFTTLPRVIDNVGGIELTLTPEEVAIVNHDSPSMAKKIGATTSTLSGSGKLKLDGTQALTYSRIRKIDNDYERTQRQRNVLNAVFNKFKNTPPTEYLSLLDSIASLIKTNINTGDMLNYGKMIYSINDKKLYEDRIPRDEFGEGKNINGVYYLTFDIATASDQMHKNIFEDK</sequence>
<dbReference type="KEGG" id="cint:HZF06_18730"/>
<dbReference type="Gene3D" id="3.40.630.190">
    <property type="entry name" value="LCP protein"/>
    <property type="match status" value="1"/>
</dbReference>
<dbReference type="AlphaFoldDB" id="A0A7D7A2T7"/>